<dbReference type="EMBL" id="AOIP01000015">
    <property type="protein sequence ID" value="ELZ07528.1"/>
    <property type="molecule type" value="Genomic_DNA"/>
</dbReference>
<evidence type="ECO:0000313" key="2">
    <source>
        <dbReference type="Proteomes" id="UP000011591"/>
    </source>
</evidence>
<keyword evidence="2" id="KW-1185">Reference proteome</keyword>
<gene>
    <name evidence="1" type="ORF">C480_05711</name>
</gene>
<protein>
    <submittedName>
        <fullName evidence="1">IS630-type transposase ISHwa7</fullName>
    </submittedName>
</protein>
<dbReference type="Proteomes" id="UP000011591">
    <property type="component" value="Unassembled WGS sequence"/>
</dbReference>
<dbReference type="AlphaFoldDB" id="M0BB79"/>
<evidence type="ECO:0000313" key="1">
    <source>
        <dbReference type="EMBL" id="ELZ07528.1"/>
    </source>
</evidence>
<accession>M0BB79</accession>
<comment type="caution">
    <text evidence="1">The sequence shown here is derived from an EMBL/GenBank/DDBJ whole genome shotgun (WGS) entry which is preliminary data.</text>
</comment>
<organism evidence="1 2">
    <name type="scientific">Natrialba aegyptia DSM 13077</name>
    <dbReference type="NCBI Taxonomy" id="1227491"/>
    <lineage>
        <taxon>Archaea</taxon>
        <taxon>Methanobacteriati</taxon>
        <taxon>Methanobacteriota</taxon>
        <taxon>Stenosarchaea group</taxon>
        <taxon>Halobacteria</taxon>
        <taxon>Halobacteriales</taxon>
        <taxon>Natrialbaceae</taxon>
        <taxon>Natrialba</taxon>
    </lineage>
</organism>
<reference evidence="1 2" key="1">
    <citation type="journal article" date="2014" name="PLoS Genet.">
        <title>Phylogenetically driven sequencing of extremely halophilic archaea reveals strategies for static and dynamic osmo-response.</title>
        <authorList>
            <person name="Becker E.A."/>
            <person name="Seitzer P.M."/>
            <person name="Tritt A."/>
            <person name="Larsen D."/>
            <person name="Krusor M."/>
            <person name="Yao A.I."/>
            <person name="Wu D."/>
            <person name="Madern D."/>
            <person name="Eisen J.A."/>
            <person name="Darling A.E."/>
            <person name="Facciotti M.T."/>
        </authorList>
    </citation>
    <scope>NUCLEOTIDE SEQUENCE [LARGE SCALE GENOMIC DNA]</scope>
    <source>
        <strain evidence="1 2">DSM 13077</strain>
    </source>
</reference>
<name>M0BB79_9EURY</name>
<sequence>MAPSIVENEDEFKELVKDTFDQITQRISFAKKWCPEFLSF</sequence>
<proteinExistence type="predicted"/>